<feature type="non-terminal residue" evidence="1">
    <location>
        <position position="1"/>
    </location>
</feature>
<accession>A0A4U3ACU8</accession>
<proteinExistence type="predicted"/>
<protein>
    <submittedName>
        <fullName evidence="1">Glycerol phosphate lipoteichoic acid synthase</fullName>
    </submittedName>
</protein>
<dbReference type="Gene3D" id="3.30.1120.170">
    <property type="match status" value="1"/>
</dbReference>
<dbReference type="Proteomes" id="UP000305222">
    <property type="component" value="Unassembled WGS sequence"/>
</dbReference>
<dbReference type="EMBL" id="SZON01002565">
    <property type="protein sequence ID" value="TKI85755.1"/>
    <property type="molecule type" value="Genomic_DNA"/>
</dbReference>
<evidence type="ECO:0000313" key="1">
    <source>
        <dbReference type="EMBL" id="TKI85755.1"/>
    </source>
</evidence>
<comment type="caution">
    <text evidence="1">The sequence shown here is derived from an EMBL/GenBank/DDBJ whole genome shotgun (WGS) entry which is preliminary data.</text>
</comment>
<organism evidence="1 2">
    <name type="scientific">Bacillus wiedmannii</name>
    <dbReference type="NCBI Taxonomy" id="1890302"/>
    <lineage>
        <taxon>Bacteria</taxon>
        <taxon>Bacillati</taxon>
        <taxon>Bacillota</taxon>
        <taxon>Bacilli</taxon>
        <taxon>Bacillales</taxon>
        <taxon>Bacillaceae</taxon>
        <taxon>Bacillus</taxon>
        <taxon>Bacillus cereus group</taxon>
    </lineage>
</organism>
<evidence type="ECO:0000313" key="2">
    <source>
        <dbReference type="Proteomes" id="UP000305222"/>
    </source>
</evidence>
<dbReference type="AlphaFoldDB" id="A0A4U3ACU8"/>
<feature type="non-terminal residue" evidence="1">
    <location>
        <position position="77"/>
    </location>
</feature>
<reference evidence="1 2" key="1">
    <citation type="journal article" date="2019" name="Environ. Microbiol.">
        <title>An active ?-lactamase is a part of an orchestrated cell wall stress resistance network of Bacillus subtilis and related rhizosphere species.</title>
        <authorList>
            <person name="Bucher T."/>
            <person name="Keren-Paz A."/>
            <person name="Hausser J."/>
            <person name="Olender T."/>
            <person name="Cytryn E."/>
            <person name="Kolodkin-Gal I."/>
        </authorList>
    </citation>
    <scope>NUCLEOTIDE SEQUENCE [LARGE SCALE GENOMIC DNA]</scope>
    <source>
        <strain evidence="1 2">I5</strain>
    </source>
</reference>
<name>A0A4U3ACU8_9BACI</name>
<gene>
    <name evidence="1" type="ORF">FC699_30385</name>
</gene>
<sequence>VSPTVTALNGKYYDTTTGKPVEFTDEIKQNEQMVQKSLKYSDQVVNGDLLRFYTPEGFTPVDRSKYNYNHRDKNKTK</sequence>